<keyword evidence="1" id="KW-1133">Transmembrane helix</keyword>
<organism evidence="2 3">
    <name type="scientific">Conchiformibius steedae</name>
    <dbReference type="NCBI Taxonomy" id="153493"/>
    <lineage>
        <taxon>Bacteria</taxon>
        <taxon>Pseudomonadati</taxon>
        <taxon>Pseudomonadota</taxon>
        <taxon>Betaproteobacteria</taxon>
        <taxon>Neisseriales</taxon>
        <taxon>Neisseriaceae</taxon>
        <taxon>Conchiformibius</taxon>
    </lineage>
</organism>
<comment type="caution">
    <text evidence="2">The sequence shown here is derived from an EMBL/GenBank/DDBJ whole genome shotgun (WGS) entry which is preliminary data.</text>
</comment>
<dbReference type="Proteomes" id="UP000269923">
    <property type="component" value="Unassembled WGS sequence"/>
</dbReference>
<protein>
    <submittedName>
        <fullName evidence="2">Uncharacterized protein</fullName>
    </submittedName>
</protein>
<accession>A0A3P2A8P9</accession>
<keyword evidence="3" id="KW-1185">Reference proteome</keyword>
<gene>
    <name evidence="2" type="ORF">EII21_04485</name>
</gene>
<evidence type="ECO:0000313" key="3">
    <source>
        <dbReference type="Proteomes" id="UP000269923"/>
    </source>
</evidence>
<keyword evidence="1" id="KW-0472">Membrane</keyword>
<evidence type="ECO:0000256" key="1">
    <source>
        <dbReference type="SAM" id="Phobius"/>
    </source>
</evidence>
<sequence>MLKITETPIFRLFRAIFGTFFYTGTTLFHIKTCHNTSHHARHAFNSPL</sequence>
<dbReference type="AlphaFoldDB" id="A0A3P2A8P9"/>
<dbReference type="EMBL" id="RQYC01000005">
    <property type="protein sequence ID" value="RRD90650.1"/>
    <property type="molecule type" value="Genomic_DNA"/>
</dbReference>
<evidence type="ECO:0000313" key="2">
    <source>
        <dbReference type="EMBL" id="RRD90650.1"/>
    </source>
</evidence>
<reference evidence="2 3" key="1">
    <citation type="submission" date="2018-11" db="EMBL/GenBank/DDBJ databases">
        <title>Genomes From Bacteria Associated with the Canine Oral Cavity: a Test Case for Automated Genome-Based Taxonomic Assignment.</title>
        <authorList>
            <person name="Coil D.A."/>
            <person name="Jospin G."/>
            <person name="Darling A.E."/>
            <person name="Wallis C."/>
            <person name="Davis I.J."/>
            <person name="Harris S."/>
            <person name="Eisen J.A."/>
            <person name="Holcombe L.J."/>
            <person name="O'Flynn C."/>
        </authorList>
    </citation>
    <scope>NUCLEOTIDE SEQUENCE [LARGE SCALE GENOMIC DNA]</scope>
    <source>
        <strain evidence="2 3">COT-280</strain>
    </source>
</reference>
<name>A0A3P2A8P9_9NEIS</name>
<feature type="transmembrane region" description="Helical" evidence="1">
    <location>
        <begin position="12"/>
        <end position="30"/>
    </location>
</feature>
<keyword evidence="1" id="KW-0812">Transmembrane</keyword>
<proteinExistence type="predicted"/>